<evidence type="ECO:0000313" key="2">
    <source>
        <dbReference type="Proteomes" id="UP000199112"/>
    </source>
</evidence>
<dbReference type="OrthoDB" id="268322at2157"/>
<proteinExistence type="predicted"/>
<dbReference type="Proteomes" id="UP000199112">
    <property type="component" value="Unassembled WGS sequence"/>
</dbReference>
<keyword evidence="2" id="KW-1185">Reference proteome</keyword>
<organism evidence="1 2">
    <name type="scientific">Natronorubrum sediminis</name>
    <dbReference type="NCBI Taxonomy" id="640943"/>
    <lineage>
        <taxon>Archaea</taxon>
        <taxon>Methanobacteriati</taxon>
        <taxon>Methanobacteriota</taxon>
        <taxon>Stenosarchaea group</taxon>
        <taxon>Halobacteria</taxon>
        <taxon>Halobacteriales</taxon>
        <taxon>Natrialbaceae</taxon>
        <taxon>Natronorubrum</taxon>
    </lineage>
</organism>
<dbReference type="RefSeq" id="WP_090507014.1">
    <property type="nucleotide sequence ID" value="NZ_FNWL01000002.1"/>
</dbReference>
<gene>
    <name evidence="1" type="ORF">SAMN04487967_2164</name>
</gene>
<reference evidence="2" key="1">
    <citation type="submission" date="2016-10" db="EMBL/GenBank/DDBJ databases">
        <authorList>
            <person name="Varghese N."/>
            <person name="Submissions S."/>
        </authorList>
    </citation>
    <scope>NUCLEOTIDE SEQUENCE [LARGE SCALE GENOMIC DNA]</scope>
    <source>
        <strain evidence="2">CGMCC 1.8981</strain>
    </source>
</reference>
<dbReference type="EMBL" id="FNWL01000002">
    <property type="protein sequence ID" value="SEH15624.1"/>
    <property type="molecule type" value="Genomic_DNA"/>
</dbReference>
<name>A0A1H6G0U3_9EURY</name>
<protein>
    <submittedName>
        <fullName evidence="1">Uncharacterized protein</fullName>
    </submittedName>
</protein>
<accession>A0A1H6G0U3</accession>
<dbReference type="AlphaFoldDB" id="A0A1H6G0U3"/>
<dbReference type="Pfam" id="PF24397">
    <property type="entry name" value="VNG_1110C"/>
    <property type="match status" value="1"/>
</dbReference>
<evidence type="ECO:0000313" key="1">
    <source>
        <dbReference type="EMBL" id="SEH15624.1"/>
    </source>
</evidence>
<dbReference type="InterPro" id="IPR056231">
    <property type="entry name" value="VNG_1110C-like"/>
</dbReference>
<sequence length="67" mass="7352">MSNAAQLRDSTQLVLTRSIVDALEPPLDEAFTVTIVPEGDDYYRVIGSPVEINDASDYLARRGIALE</sequence>